<dbReference type="InterPro" id="IPR002347">
    <property type="entry name" value="SDR_fam"/>
</dbReference>
<dbReference type="InterPro" id="IPR036291">
    <property type="entry name" value="NAD(P)-bd_dom_sf"/>
</dbReference>
<evidence type="ECO:0000256" key="2">
    <source>
        <dbReference type="ARBA" id="ARBA00023002"/>
    </source>
</evidence>
<comment type="similarity">
    <text evidence="1">Belongs to the short-chain dehydrogenases/reductases (SDR) family.</text>
</comment>
<evidence type="ECO:0000256" key="1">
    <source>
        <dbReference type="ARBA" id="ARBA00006484"/>
    </source>
</evidence>
<dbReference type="PANTHER" id="PTHR44196:SF1">
    <property type="entry name" value="DEHYDROGENASE_REDUCTASE SDR FAMILY MEMBER 7B"/>
    <property type="match status" value="1"/>
</dbReference>
<dbReference type="SUPFAM" id="SSF53474">
    <property type="entry name" value="alpha/beta-Hydrolases"/>
    <property type="match status" value="1"/>
</dbReference>
<evidence type="ECO:0000256" key="3">
    <source>
        <dbReference type="SAM" id="Phobius"/>
    </source>
</evidence>
<dbReference type="InterPro" id="IPR020904">
    <property type="entry name" value="Sc_DH/Rdtase_CS"/>
</dbReference>
<evidence type="ECO:0000313" key="6">
    <source>
        <dbReference type="Proteomes" id="UP000444980"/>
    </source>
</evidence>
<dbReference type="PRINTS" id="PR00081">
    <property type="entry name" value="GDHRDH"/>
</dbReference>
<feature type="transmembrane region" description="Helical" evidence="3">
    <location>
        <begin position="165"/>
        <end position="187"/>
    </location>
</feature>
<keyword evidence="2" id="KW-0560">Oxidoreductase</keyword>
<sequence length="618" mass="66929">MSSITLTRPEDPVAVESRGARFVHRDGVEIAYYSHGDPAAQTIVCVHGWPDSHALWDRVVPLLADRFHVVTVDNRGAGSSTNPSSYTDFKLSEMAADYLAVADAVSPDRPVHILGHDWGSVAAWELVTDASSAARIASFTSVSGPSGDHVSKWVRRRLSRPTPRNLALALGQVASLMYMFGFSTPVVPQTLMRLTMTEGRWRRGLALAEGIDADAISLGPTFAADIRQELRVYRANFLPTVLRPQERTTDVPVQVIVGTRDPAVRQSCYEDEARWNRRTFRRVLNAGHWLPFSHPQTLARAAAELIDHVDGKAPSRELRRAEMRLHRDEFDDHLVVVSGAGSGIGRETALLFAARGAEVVASDIDLSAAKRTAKEIVKSGGTAHAYQLDVSDPAQVRVHVDAVLQAHGVPDIVVNNAGVGAAGDFLATPEEEFNRVLSVNLLGVVNSSRGFAAAMVERGQGGHIVNLSSMAAYSPGKGMSAYTTSKSAVFSFSDCLRAELAEHGIGVTTVCPGIVHTNIIATTSVSGVSPEEERELQQVGDRAYALRGYGPEKVAKQIVDAVRANRSILPVTPEARIQYHVNRLAPGLVRFAASKGSMTDMIKFVPRRFRDTVGESAR</sequence>
<dbReference type="InterPro" id="IPR029058">
    <property type="entry name" value="AB_hydrolase_fold"/>
</dbReference>
<keyword evidence="3" id="KW-0812">Transmembrane</keyword>
<dbReference type="GO" id="GO:0016491">
    <property type="term" value="F:oxidoreductase activity"/>
    <property type="evidence" value="ECO:0007669"/>
    <property type="project" value="UniProtKB-KW"/>
</dbReference>
<keyword evidence="3" id="KW-1133">Transmembrane helix</keyword>
<dbReference type="PROSITE" id="PS00061">
    <property type="entry name" value="ADH_SHORT"/>
    <property type="match status" value="1"/>
</dbReference>
<dbReference type="PANTHER" id="PTHR44196">
    <property type="entry name" value="DEHYDROGENASE/REDUCTASE SDR FAMILY MEMBER 7B"/>
    <property type="match status" value="1"/>
</dbReference>
<evidence type="ECO:0000313" key="5">
    <source>
        <dbReference type="EMBL" id="GED96719.1"/>
    </source>
</evidence>
<keyword evidence="3" id="KW-0472">Membrane</keyword>
<dbReference type="Pfam" id="PF00561">
    <property type="entry name" value="Abhydrolase_1"/>
    <property type="match status" value="1"/>
</dbReference>
<name>A0A7M3SVP5_9ACTN</name>
<dbReference type="Gene3D" id="3.40.50.720">
    <property type="entry name" value="NAD(P)-binding Rossmann-like Domain"/>
    <property type="match status" value="1"/>
</dbReference>
<dbReference type="Proteomes" id="UP000444980">
    <property type="component" value="Unassembled WGS sequence"/>
</dbReference>
<dbReference type="GO" id="GO:0016020">
    <property type="term" value="C:membrane"/>
    <property type="evidence" value="ECO:0007669"/>
    <property type="project" value="TreeGrafter"/>
</dbReference>
<reference evidence="6" key="1">
    <citation type="submission" date="2019-06" db="EMBL/GenBank/DDBJ databases">
        <title>Gordonia isolated from sludge of a wastewater treatment plant.</title>
        <authorList>
            <person name="Tamura T."/>
            <person name="Aoyama K."/>
            <person name="Kang Y."/>
            <person name="Saito S."/>
            <person name="Akiyama N."/>
            <person name="Yazawa K."/>
            <person name="Gonoi T."/>
            <person name="Mikami Y."/>
        </authorList>
    </citation>
    <scope>NUCLEOTIDE SEQUENCE [LARGE SCALE GENOMIC DNA]</scope>
    <source>
        <strain evidence="6">NBRC 107697</strain>
    </source>
</reference>
<gene>
    <name evidence="5" type="ORF">nbrc107697_07580</name>
</gene>
<proteinExistence type="inferred from homology"/>
<evidence type="ECO:0000259" key="4">
    <source>
        <dbReference type="Pfam" id="PF00561"/>
    </source>
</evidence>
<dbReference type="Pfam" id="PF00106">
    <property type="entry name" value="adh_short"/>
    <property type="match status" value="1"/>
</dbReference>
<dbReference type="PRINTS" id="PR00080">
    <property type="entry name" value="SDRFAMILY"/>
</dbReference>
<dbReference type="AlphaFoldDB" id="A0A7M3SVP5"/>
<dbReference type="CDD" id="cd05233">
    <property type="entry name" value="SDR_c"/>
    <property type="match status" value="1"/>
</dbReference>
<dbReference type="EMBL" id="BJOU01000001">
    <property type="protein sequence ID" value="GED96719.1"/>
    <property type="molecule type" value="Genomic_DNA"/>
</dbReference>
<dbReference type="NCBIfam" id="NF004514">
    <property type="entry name" value="PRK05855.1"/>
    <property type="match status" value="1"/>
</dbReference>
<accession>A0A7M3SVP5</accession>
<organism evidence="5 6">
    <name type="scientific">Gordonia crocea</name>
    <dbReference type="NCBI Taxonomy" id="589162"/>
    <lineage>
        <taxon>Bacteria</taxon>
        <taxon>Bacillati</taxon>
        <taxon>Actinomycetota</taxon>
        <taxon>Actinomycetes</taxon>
        <taxon>Mycobacteriales</taxon>
        <taxon>Gordoniaceae</taxon>
        <taxon>Gordonia</taxon>
    </lineage>
</organism>
<dbReference type="FunFam" id="3.40.50.720:FF:000084">
    <property type="entry name" value="Short-chain dehydrogenase reductase"/>
    <property type="match status" value="1"/>
</dbReference>
<comment type="caution">
    <text evidence="5">The sequence shown here is derived from an EMBL/GenBank/DDBJ whole genome shotgun (WGS) entry which is preliminary data.</text>
</comment>
<dbReference type="InterPro" id="IPR000073">
    <property type="entry name" value="AB_hydrolase_1"/>
</dbReference>
<dbReference type="SUPFAM" id="SSF51735">
    <property type="entry name" value="NAD(P)-binding Rossmann-fold domains"/>
    <property type="match status" value="1"/>
</dbReference>
<protein>
    <submittedName>
        <fullName evidence="5">Putative oxidoreductase EphD</fullName>
    </submittedName>
</protein>
<dbReference type="Gene3D" id="3.40.50.1820">
    <property type="entry name" value="alpha/beta hydrolase"/>
    <property type="match status" value="1"/>
</dbReference>
<feature type="domain" description="AB hydrolase-1" evidence="4">
    <location>
        <begin position="42"/>
        <end position="295"/>
    </location>
</feature>
<keyword evidence="6" id="KW-1185">Reference proteome</keyword>